<feature type="domain" description="Nephrocystin 3-like N-terminal" evidence="5">
    <location>
        <begin position="311"/>
        <end position="472"/>
    </location>
</feature>
<evidence type="ECO:0000256" key="2">
    <source>
        <dbReference type="ARBA" id="ARBA00023043"/>
    </source>
</evidence>
<dbReference type="Gene3D" id="3.40.50.300">
    <property type="entry name" value="P-loop containing nucleotide triphosphate hydrolases"/>
    <property type="match status" value="1"/>
</dbReference>
<dbReference type="InterPro" id="IPR027417">
    <property type="entry name" value="P-loop_NTPase"/>
</dbReference>
<sequence length="1656" mass="185912">MRLSTAEWGCSVSRWIQVTLRNDVDYLDFTELFQIFAVVFLCIPFSILCCSKYHYLRVFEMSGFDVAAGVVGMVSLGLQCCKGIATFYGSYKDYGPKMEQLLESTKNCRRFLEIISTITINHGSLNPSASQSIEDCIVACVDALEVVEMRLKKLKLSDKPWKYGHSMQRIFDKSVYCFKETTVLSLAQSLDSAKDDVTRALGILAYLKIEKMDGRLQNGLRDVTTQITGISSEVKDVSTSVALVSSQVGNIDNAVRILPSQLDKLELNVLGEIKEGRRIAEEIPDETILNWITTMKFEERQNTVIKSLHEGTCTWFFEHPKFLDWRDGTNKELWCVGIPGGGKTVLTAAIIRHLRKMINVKDTTSLCFIYFSHQAQKEQDLLGILLSLLRQIAKHISPIPDCIRQKYVDLKPNEEFLDLENAIILLKSSMSTLSRTFIVIDGLDECEQDVRGDIIDQIRSLSTTMNVLVTSRDLPDIRDSFQASPEIFISATDDDMRLYLRDTIKASKTLSRLTGRNSELSLRIIDTICEKAHGMFLYAKLNIGSVVKSINLARVNRALSKMPEDLEATYDMEIELIQADPDSQDIAMRVLAWIIFATEGRPFTLSELQHAVAIQEYNEFQDEFEEEPFDNFLCPDPLFLLKSCRGFLVLNEEDNTVMWAHYTTREYFNKEKRKSVLFPDAYFEVTKACLSYLSLDYSPNFFETQITLLEHFDTYPLYLFATMEWGKFASKMETSNDFRCEEMILQLLENETILQHVSRFWNFPRSFRSFDGTSQLYQWLEEYFTKHNKPSSGITLAADLNTVDDRSYTPLILAIQCQKIEIFKVLLEHNADLNITDHYGNTPLIYVSGGNVPDARMLEILLKLPCNDLNKTNHDGLSALHAASQNAATFKMLLESGADPNIIDKFGRTPLICVANRSRFLWGQPCIDPTCIHKYNIDPNIKDIEGRTALSYAAETSKKSLVHTLLQVTSEPCLQDLKGMNALMYAALSDSDDTANILKMIVQKVAVDLNMTDLEGRNVLKIAAQSGNCKKKIQVLLPFLKDLNQLDQSGQTIITYLATTPTHDSVAALTMLLDQEGIKIDAPDYSGRTPLVNALSKICNGVRESEDCRSQIVKLLIERGASLDIKDEDGRTPLSLAAGLGNSDIFQTILGHLPDTRKVKCKAGRPPISYAAERGHTKIVEILLSYSDGLPSEPDLWKGTPLEYAAICGHCEIIELILKHEADNFGKTSANIALCYSATHRHVDVLKVLLERQDIDVNFSSHVDTMTSPLLCAVSAGDLECVKILVDKGASLDTKTQDGQTILYIAAWRNHFEVVEYLFSKKEVQNQIDTQDALGWTPLLRAISYGHLSMVECLLDHGADTECMNEDGENAISMSASKGFEDIFAALVKRGANPQFRDKESKCLLMLAAKYGNMTMVKTLIEKYGLDPQSKSADGSTPLYEAVEVGAPEEFIELLLEYKADPDAENEDGFTPLTVAALLGNQRTTELLLSASKYGLSYRNKYNRSSLSIGAELGMLPGIELLLKMGCDINERDETGRSALSWAVQSNPESCLEVVKFMLAQEGVDLESMDNEGNNLLDWASSPHGLFFDAWEADTQNTKELVIELLDSALWKNAMERDRVSAEMGKSKKENEVTNTMHAEPLAGFYEEDHVMLELC</sequence>
<feature type="repeat" description="ANK" evidence="3">
    <location>
        <begin position="1265"/>
        <end position="1297"/>
    </location>
</feature>
<dbReference type="Pfam" id="PF13857">
    <property type="entry name" value="Ank_5"/>
    <property type="match status" value="1"/>
</dbReference>
<proteinExistence type="predicted"/>
<dbReference type="InterPro" id="IPR002110">
    <property type="entry name" value="Ankyrin_rpt"/>
</dbReference>
<feature type="repeat" description="ANK" evidence="3">
    <location>
        <begin position="806"/>
        <end position="838"/>
    </location>
</feature>
<dbReference type="Proteomes" id="UP000696280">
    <property type="component" value="Unassembled WGS sequence"/>
</dbReference>
<keyword evidence="4" id="KW-1133">Transmembrane helix</keyword>
<feature type="repeat" description="ANK" evidence="3">
    <location>
        <begin position="1334"/>
        <end position="1366"/>
    </location>
</feature>
<evidence type="ECO:0000313" key="6">
    <source>
        <dbReference type="EMBL" id="CAG8959954.1"/>
    </source>
</evidence>
<dbReference type="InterPro" id="IPR036770">
    <property type="entry name" value="Ankyrin_rpt-contain_sf"/>
</dbReference>
<evidence type="ECO:0000256" key="3">
    <source>
        <dbReference type="PROSITE-ProRule" id="PRU00023"/>
    </source>
</evidence>
<feature type="repeat" description="ANK" evidence="3">
    <location>
        <begin position="1502"/>
        <end position="1534"/>
    </location>
</feature>
<reference evidence="6" key="1">
    <citation type="submission" date="2021-07" db="EMBL/GenBank/DDBJ databases">
        <authorList>
            <person name="Durling M."/>
        </authorList>
    </citation>
    <scope>NUCLEOTIDE SEQUENCE</scope>
</reference>
<dbReference type="OrthoDB" id="163438at2759"/>
<feature type="repeat" description="ANK" evidence="3">
    <location>
        <begin position="1434"/>
        <end position="1467"/>
    </location>
</feature>
<keyword evidence="4" id="KW-0812">Transmembrane</keyword>
<feature type="repeat" description="ANK" evidence="3">
    <location>
        <begin position="1367"/>
        <end position="1399"/>
    </location>
</feature>
<dbReference type="Gene3D" id="1.25.40.20">
    <property type="entry name" value="Ankyrin repeat-containing domain"/>
    <property type="match status" value="4"/>
</dbReference>
<keyword evidence="1" id="KW-0677">Repeat</keyword>
<dbReference type="GO" id="GO:0006511">
    <property type="term" value="P:ubiquitin-dependent protein catabolic process"/>
    <property type="evidence" value="ECO:0007669"/>
    <property type="project" value="TreeGrafter"/>
</dbReference>
<comment type="caution">
    <text evidence="6">The sequence shown here is derived from an EMBL/GenBank/DDBJ whole genome shotgun (WGS) entry which is preliminary data.</text>
</comment>
<dbReference type="Pfam" id="PF12796">
    <property type="entry name" value="Ank_2"/>
    <property type="match status" value="6"/>
</dbReference>
<dbReference type="PROSITE" id="PS50088">
    <property type="entry name" value="ANK_REPEAT"/>
    <property type="match status" value="7"/>
</dbReference>
<protein>
    <recommendedName>
        <fullName evidence="5">Nephrocystin 3-like N-terminal domain-containing protein</fullName>
    </recommendedName>
</protein>
<evidence type="ECO:0000256" key="4">
    <source>
        <dbReference type="SAM" id="Phobius"/>
    </source>
</evidence>
<dbReference type="SUPFAM" id="SSF48403">
    <property type="entry name" value="Ankyrin repeat"/>
    <property type="match status" value="2"/>
</dbReference>
<accession>A0A9N9L5N9</accession>
<organism evidence="6 7">
    <name type="scientific">Hymenoscyphus fraxineus</name>
    <dbReference type="NCBI Taxonomy" id="746836"/>
    <lineage>
        <taxon>Eukaryota</taxon>
        <taxon>Fungi</taxon>
        <taxon>Dikarya</taxon>
        <taxon>Ascomycota</taxon>
        <taxon>Pezizomycotina</taxon>
        <taxon>Leotiomycetes</taxon>
        <taxon>Helotiales</taxon>
        <taxon>Helotiaceae</taxon>
        <taxon>Hymenoscyphus</taxon>
    </lineage>
</organism>
<evidence type="ECO:0000259" key="5">
    <source>
        <dbReference type="Pfam" id="PF24883"/>
    </source>
</evidence>
<dbReference type="PANTHER" id="PTHR24173:SF74">
    <property type="entry name" value="ANKYRIN REPEAT DOMAIN-CONTAINING PROTEIN 16"/>
    <property type="match status" value="1"/>
</dbReference>
<dbReference type="Pfam" id="PF24883">
    <property type="entry name" value="NPHP3_N"/>
    <property type="match status" value="1"/>
</dbReference>
<dbReference type="SMART" id="SM00248">
    <property type="entry name" value="ANK"/>
    <property type="match status" value="21"/>
</dbReference>
<keyword evidence="2 3" id="KW-0040">ANK repeat</keyword>
<feature type="repeat" description="ANK" evidence="3">
    <location>
        <begin position="1298"/>
        <end position="1330"/>
    </location>
</feature>
<evidence type="ECO:0000256" key="1">
    <source>
        <dbReference type="ARBA" id="ARBA00022737"/>
    </source>
</evidence>
<keyword evidence="4" id="KW-0472">Membrane</keyword>
<keyword evidence="7" id="KW-1185">Reference proteome</keyword>
<feature type="transmembrane region" description="Helical" evidence="4">
    <location>
        <begin position="58"/>
        <end position="78"/>
    </location>
</feature>
<dbReference type="PANTHER" id="PTHR24173">
    <property type="entry name" value="ANKYRIN REPEAT CONTAINING"/>
    <property type="match status" value="1"/>
</dbReference>
<evidence type="ECO:0000313" key="7">
    <source>
        <dbReference type="Proteomes" id="UP000696280"/>
    </source>
</evidence>
<feature type="transmembrane region" description="Helical" evidence="4">
    <location>
        <begin position="32"/>
        <end position="51"/>
    </location>
</feature>
<dbReference type="InterPro" id="IPR056884">
    <property type="entry name" value="NPHP3-like_N"/>
</dbReference>
<name>A0A9N9L5N9_9HELO</name>
<dbReference type="GO" id="GO:0000151">
    <property type="term" value="C:ubiquitin ligase complex"/>
    <property type="evidence" value="ECO:0007669"/>
    <property type="project" value="TreeGrafter"/>
</dbReference>
<dbReference type="Pfam" id="PF00023">
    <property type="entry name" value="Ank"/>
    <property type="match status" value="1"/>
</dbReference>
<dbReference type="PROSITE" id="PS50297">
    <property type="entry name" value="ANK_REP_REGION"/>
    <property type="match status" value="4"/>
</dbReference>
<dbReference type="SUPFAM" id="SSF52540">
    <property type="entry name" value="P-loop containing nucleoside triphosphate hydrolases"/>
    <property type="match status" value="1"/>
</dbReference>
<dbReference type="EMBL" id="CAJVRL010000094">
    <property type="protein sequence ID" value="CAG8959954.1"/>
    <property type="molecule type" value="Genomic_DNA"/>
</dbReference>
<gene>
    <name evidence="6" type="ORF">HYFRA_00012671</name>
</gene>